<reference evidence="1" key="2">
    <citation type="submission" date="2022-01" db="EMBL/GenBank/DDBJ databases">
        <authorList>
            <person name="Yamashiro T."/>
            <person name="Shiraishi A."/>
            <person name="Satake H."/>
            <person name="Nakayama K."/>
        </authorList>
    </citation>
    <scope>NUCLEOTIDE SEQUENCE</scope>
</reference>
<proteinExistence type="predicted"/>
<protein>
    <submittedName>
        <fullName evidence="1">Uncharacterized protein</fullName>
    </submittedName>
</protein>
<reference evidence="1" key="1">
    <citation type="journal article" date="2022" name="Int. J. Mol. Sci.">
        <title>Draft Genome of Tanacetum Coccineum: Genomic Comparison of Closely Related Tanacetum-Family Plants.</title>
        <authorList>
            <person name="Yamashiro T."/>
            <person name="Shiraishi A."/>
            <person name="Nakayama K."/>
            <person name="Satake H."/>
        </authorList>
    </citation>
    <scope>NUCLEOTIDE SEQUENCE</scope>
</reference>
<evidence type="ECO:0000313" key="2">
    <source>
        <dbReference type="Proteomes" id="UP001151760"/>
    </source>
</evidence>
<keyword evidence="2" id="KW-1185">Reference proteome</keyword>
<organism evidence="1 2">
    <name type="scientific">Tanacetum coccineum</name>
    <dbReference type="NCBI Taxonomy" id="301880"/>
    <lineage>
        <taxon>Eukaryota</taxon>
        <taxon>Viridiplantae</taxon>
        <taxon>Streptophyta</taxon>
        <taxon>Embryophyta</taxon>
        <taxon>Tracheophyta</taxon>
        <taxon>Spermatophyta</taxon>
        <taxon>Magnoliopsida</taxon>
        <taxon>eudicotyledons</taxon>
        <taxon>Gunneridae</taxon>
        <taxon>Pentapetalae</taxon>
        <taxon>asterids</taxon>
        <taxon>campanulids</taxon>
        <taxon>Asterales</taxon>
        <taxon>Asteraceae</taxon>
        <taxon>Asteroideae</taxon>
        <taxon>Anthemideae</taxon>
        <taxon>Anthemidinae</taxon>
        <taxon>Tanacetum</taxon>
    </lineage>
</organism>
<name>A0ABQ5J069_9ASTR</name>
<dbReference type="Proteomes" id="UP001151760">
    <property type="component" value="Unassembled WGS sequence"/>
</dbReference>
<sequence length="99" mass="11352">MACSLPYTDSQVEDLVQRLINEEKGRQDALLDLAFRFEDSCAVKDDLRRAYVKCNDISRESRALIGTFLKESSEKDHKLHLSMYRKAAQLEKQMGAKLA</sequence>
<dbReference type="EMBL" id="BQNB010021384">
    <property type="protein sequence ID" value="GJU05857.1"/>
    <property type="molecule type" value="Genomic_DNA"/>
</dbReference>
<gene>
    <name evidence="1" type="ORF">Tco_1122287</name>
</gene>
<comment type="caution">
    <text evidence="1">The sequence shown here is derived from an EMBL/GenBank/DDBJ whole genome shotgun (WGS) entry which is preliminary data.</text>
</comment>
<evidence type="ECO:0000313" key="1">
    <source>
        <dbReference type="EMBL" id="GJU05857.1"/>
    </source>
</evidence>
<accession>A0ABQ5J069</accession>